<feature type="compositionally biased region" description="Basic and acidic residues" evidence="1">
    <location>
        <begin position="18"/>
        <end position="33"/>
    </location>
</feature>
<sequence>IKRLGMHALYRESEDEDTRNKSEEHPQNEEPHRSFTLLRKWGIQRRSKNGREEEEDRKMKKKNKAEEEESRTAAACVQTSAARRAAVTRAEMYETRGRISSALLTGSVLFYQRFIPWKQPVYLWLWCCR</sequence>
<reference evidence="2" key="1">
    <citation type="submission" date="2023-04" db="EMBL/GenBank/DDBJ databases">
        <authorList>
            <consortium name="ELIXIR-Norway"/>
        </authorList>
    </citation>
    <scope>NUCLEOTIDE SEQUENCE [LARGE SCALE GENOMIC DNA]</scope>
</reference>
<keyword evidence="3" id="KW-1185">Reference proteome</keyword>
<feature type="region of interest" description="Disordered" evidence="1">
    <location>
        <begin position="1"/>
        <end position="75"/>
    </location>
</feature>
<protein>
    <submittedName>
        <fullName evidence="2">Uncharacterized protein</fullName>
    </submittedName>
</protein>
<evidence type="ECO:0000256" key="1">
    <source>
        <dbReference type="SAM" id="MobiDB-lite"/>
    </source>
</evidence>
<gene>
    <name evidence="2" type="ORF">MRATA1EN1_LOCUS31123</name>
</gene>
<proteinExistence type="predicted"/>
<comment type="caution">
    <text evidence="2">The sequence shown here is derived from an EMBL/GenBank/DDBJ whole genome shotgun (WGS) entry which is preliminary data.</text>
</comment>
<feature type="non-terminal residue" evidence="2">
    <location>
        <position position="1"/>
    </location>
</feature>
<evidence type="ECO:0000313" key="3">
    <source>
        <dbReference type="Proteomes" id="UP001176941"/>
    </source>
</evidence>
<accession>A0ABN8XJC5</accession>
<dbReference type="Proteomes" id="UP001176941">
    <property type="component" value="Unassembled WGS sequence"/>
</dbReference>
<organism evidence="2 3">
    <name type="scientific">Rangifer tarandus platyrhynchus</name>
    <name type="common">Svalbard reindeer</name>
    <dbReference type="NCBI Taxonomy" id="3082113"/>
    <lineage>
        <taxon>Eukaryota</taxon>
        <taxon>Metazoa</taxon>
        <taxon>Chordata</taxon>
        <taxon>Craniata</taxon>
        <taxon>Vertebrata</taxon>
        <taxon>Euteleostomi</taxon>
        <taxon>Mammalia</taxon>
        <taxon>Eutheria</taxon>
        <taxon>Laurasiatheria</taxon>
        <taxon>Artiodactyla</taxon>
        <taxon>Ruminantia</taxon>
        <taxon>Pecora</taxon>
        <taxon>Cervidae</taxon>
        <taxon>Odocoileinae</taxon>
        <taxon>Rangifer</taxon>
    </lineage>
</organism>
<evidence type="ECO:0000313" key="2">
    <source>
        <dbReference type="EMBL" id="CAI9149505.1"/>
    </source>
</evidence>
<name>A0ABN8XJC5_RANTA</name>
<dbReference type="EMBL" id="CATKSN020000344">
    <property type="protein sequence ID" value="CAI9149505.1"/>
    <property type="molecule type" value="Genomic_DNA"/>
</dbReference>